<reference evidence="1 2" key="1">
    <citation type="submission" date="2011-11" db="EMBL/GenBank/DDBJ databases">
        <title>The Genome Sequence of Fusarium oxysporum PHW815.</title>
        <authorList>
            <consortium name="The Broad Institute Genome Sequencing Platform"/>
            <person name="Ma L.-J."/>
            <person name="Gale L.R."/>
            <person name="Schwartz D.C."/>
            <person name="Zhou S."/>
            <person name="Corby-Kistler H."/>
            <person name="Young S.K."/>
            <person name="Zeng Q."/>
            <person name="Gargeya S."/>
            <person name="Fitzgerald M."/>
            <person name="Haas B."/>
            <person name="Abouelleil A."/>
            <person name="Alvarado L."/>
            <person name="Arachchi H.M."/>
            <person name="Berlin A."/>
            <person name="Brown A."/>
            <person name="Chapman S.B."/>
            <person name="Chen Z."/>
            <person name="Dunbar C."/>
            <person name="Freedman E."/>
            <person name="Gearin G."/>
            <person name="Goldberg J."/>
            <person name="Griggs A."/>
            <person name="Gujja S."/>
            <person name="Heiman D."/>
            <person name="Howarth C."/>
            <person name="Larson L."/>
            <person name="Lui A."/>
            <person name="MacDonald P.J.P."/>
            <person name="Montmayeur A."/>
            <person name="Murphy C."/>
            <person name="Neiman D."/>
            <person name="Pearson M."/>
            <person name="Priest M."/>
            <person name="Roberts A."/>
            <person name="Saif S."/>
            <person name="Shea T."/>
            <person name="Shenoy N."/>
            <person name="Sisk P."/>
            <person name="Stolte C."/>
            <person name="Sykes S."/>
            <person name="Wortman J."/>
            <person name="Nusbaum C."/>
            <person name="Birren B."/>
        </authorList>
    </citation>
    <scope>NUCLEOTIDE SEQUENCE [LARGE SCALE GENOMIC DNA]</scope>
    <source>
        <strain evidence="1 2">54005</strain>
    </source>
</reference>
<accession>X0CGT7</accession>
<dbReference type="AlphaFoldDB" id="X0CGT7"/>
<name>X0CGT7_FUSOX</name>
<dbReference type="EMBL" id="JH658421">
    <property type="protein sequence ID" value="EXK81807.1"/>
    <property type="molecule type" value="Genomic_DNA"/>
</dbReference>
<dbReference type="HOGENOM" id="CLU_212302_0_0_1"/>
<keyword evidence="2" id="KW-1185">Reference proteome</keyword>
<evidence type="ECO:0000313" key="1">
    <source>
        <dbReference type="EMBL" id="EXK81807.1"/>
    </source>
</evidence>
<organism evidence="1 2">
    <name type="scientific">Fusarium oxysporum f. sp. raphani 54005</name>
    <dbReference type="NCBI Taxonomy" id="1089458"/>
    <lineage>
        <taxon>Eukaryota</taxon>
        <taxon>Fungi</taxon>
        <taxon>Dikarya</taxon>
        <taxon>Ascomycota</taxon>
        <taxon>Pezizomycotina</taxon>
        <taxon>Sordariomycetes</taxon>
        <taxon>Hypocreomycetidae</taxon>
        <taxon>Hypocreales</taxon>
        <taxon>Nectriaceae</taxon>
        <taxon>Fusarium</taxon>
        <taxon>Fusarium oxysporum species complex</taxon>
    </lineage>
</organism>
<evidence type="ECO:0000313" key="2">
    <source>
        <dbReference type="Proteomes" id="UP000030663"/>
    </source>
</evidence>
<proteinExistence type="predicted"/>
<sequence length="56" mass="6247">MEILSDTPSAVKDWLCSVFACCNATYAGLRCRDSRCCEETKLYLSDTSFGLFSPKL</sequence>
<dbReference type="Proteomes" id="UP000030663">
    <property type="component" value="Unassembled WGS sequence"/>
</dbReference>
<gene>
    <name evidence="1" type="ORF">FOQG_13789</name>
</gene>
<protein>
    <submittedName>
        <fullName evidence="1">Uncharacterized protein</fullName>
    </submittedName>
</protein>